<dbReference type="CDD" id="cd08977">
    <property type="entry name" value="SusD"/>
    <property type="match status" value="1"/>
</dbReference>
<evidence type="ECO:0000313" key="9">
    <source>
        <dbReference type="EMBL" id="MBC3539191.1"/>
    </source>
</evidence>
<dbReference type="EMBL" id="JACOAF010000017">
    <property type="protein sequence ID" value="MBC3539191.1"/>
    <property type="molecule type" value="Genomic_DNA"/>
</dbReference>
<evidence type="ECO:0000256" key="6">
    <source>
        <dbReference type="SAM" id="SignalP"/>
    </source>
</evidence>
<evidence type="ECO:0000256" key="1">
    <source>
        <dbReference type="ARBA" id="ARBA00004442"/>
    </source>
</evidence>
<organism evidence="9 10">
    <name type="scientific">Rufibacter sediminis</name>
    <dbReference type="NCBI Taxonomy" id="2762756"/>
    <lineage>
        <taxon>Bacteria</taxon>
        <taxon>Pseudomonadati</taxon>
        <taxon>Bacteroidota</taxon>
        <taxon>Cytophagia</taxon>
        <taxon>Cytophagales</taxon>
        <taxon>Hymenobacteraceae</taxon>
        <taxon>Rufibacter</taxon>
    </lineage>
</organism>
<feature type="domain" description="RagB/SusD" evidence="7">
    <location>
        <begin position="312"/>
        <end position="394"/>
    </location>
</feature>
<accession>A0ABR6VPR6</accession>
<dbReference type="Proteomes" id="UP000659698">
    <property type="component" value="Unassembled WGS sequence"/>
</dbReference>
<evidence type="ECO:0000259" key="8">
    <source>
        <dbReference type="Pfam" id="PF14322"/>
    </source>
</evidence>
<evidence type="ECO:0000259" key="7">
    <source>
        <dbReference type="Pfam" id="PF07980"/>
    </source>
</evidence>
<dbReference type="Pfam" id="PF14322">
    <property type="entry name" value="SusD-like_3"/>
    <property type="match status" value="1"/>
</dbReference>
<dbReference type="Pfam" id="PF07980">
    <property type="entry name" value="SusD_RagB"/>
    <property type="match status" value="1"/>
</dbReference>
<evidence type="ECO:0000256" key="2">
    <source>
        <dbReference type="ARBA" id="ARBA00006275"/>
    </source>
</evidence>
<dbReference type="RefSeq" id="WP_186634378.1">
    <property type="nucleotide sequence ID" value="NZ_JACOAF010000017.1"/>
</dbReference>
<comment type="subcellular location">
    <subcellularLocation>
        <location evidence="1">Cell outer membrane</location>
    </subcellularLocation>
</comment>
<evidence type="ECO:0000313" key="10">
    <source>
        <dbReference type="Proteomes" id="UP000659698"/>
    </source>
</evidence>
<proteinExistence type="inferred from homology"/>
<comment type="caution">
    <text evidence="9">The sequence shown here is derived from an EMBL/GenBank/DDBJ whole genome shotgun (WGS) entry which is preliminary data.</text>
</comment>
<evidence type="ECO:0000256" key="4">
    <source>
        <dbReference type="ARBA" id="ARBA00023136"/>
    </source>
</evidence>
<dbReference type="InterPro" id="IPR011990">
    <property type="entry name" value="TPR-like_helical_dom_sf"/>
</dbReference>
<evidence type="ECO:0000256" key="5">
    <source>
        <dbReference type="ARBA" id="ARBA00023237"/>
    </source>
</evidence>
<comment type="similarity">
    <text evidence="2">Belongs to the SusD family.</text>
</comment>
<dbReference type="Gene3D" id="1.25.40.390">
    <property type="match status" value="1"/>
</dbReference>
<protein>
    <submittedName>
        <fullName evidence="9">RagB/SusD family nutrient uptake outer membrane protein</fullName>
    </submittedName>
</protein>
<dbReference type="InterPro" id="IPR033985">
    <property type="entry name" value="SusD-like_N"/>
</dbReference>
<evidence type="ECO:0000256" key="3">
    <source>
        <dbReference type="ARBA" id="ARBA00022729"/>
    </source>
</evidence>
<keyword evidence="10" id="KW-1185">Reference proteome</keyword>
<feature type="signal peptide" evidence="6">
    <location>
        <begin position="1"/>
        <end position="20"/>
    </location>
</feature>
<keyword evidence="4" id="KW-0472">Membrane</keyword>
<feature type="domain" description="SusD-like N-terminal" evidence="8">
    <location>
        <begin position="23"/>
        <end position="208"/>
    </location>
</feature>
<dbReference type="SUPFAM" id="SSF48452">
    <property type="entry name" value="TPR-like"/>
    <property type="match status" value="1"/>
</dbReference>
<gene>
    <name evidence="9" type="ORF">H7U12_05830</name>
</gene>
<name>A0ABR6VPR6_9BACT</name>
<feature type="chain" id="PRO_5046973383" evidence="6">
    <location>
        <begin position="21"/>
        <end position="426"/>
    </location>
</feature>
<dbReference type="InterPro" id="IPR012944">
    <property type="entry name" value="SusD_RagB_dom"/>
</dbReference>
<reference evidence="9 10" key="1">
    <citation type="journal article" date="2019" name="Int. J. Syst. Evol. Microbiol.">
        <title>Rufibacter sediminis sp. nov., isolated from freshwater lake sediment.</title>
        <authorList>
            <person name="Qu J.H."/>
            <person name="Zhang L.J."/>
            <person name="Fu Y.H."/>
            <person name="Li H.F."/>
        </authorList>
    </citation>
    <scope>NUCLEOTIDE SEQUENCE [LARGE SCALE GENOMIC DNA]</scope>
    <source>
        <strain evidence="9 10">H-1</strain>
    </source>
</reference>
<keyword evidence="5" id="KW-0998">Cell outer membrane</keyword>
<keyword evidence="3 6" id="KW-0732">Signal</keyword>
<sequence>MLRLRYTLFFASLLALPACNDQLDFYPHSSVSPNNTSEKDMDALLYGMYNSVQNSPGRESYIFYDLIGGELMNPSGGNQLAFINNFLRPEYSLIGNAWDGYYRALYQVNNVLASIAPFSDTQKKREINGTAHFFRAYLYYNLVTRWGGVPLLEQNTNEKVSRNSEEEVWNFIERELEAALPDAPDYVVNRYYYVNKDAVQALMARVKLARGKTQEAAALAEGLITSGRYKLDVFEKIFRKQQNTEVIFAFENLTEESSITLSTLFYTYSHTVKGSYVYKPTDDVMQNLFEANDKRKPISIDVVQGLNVINKYPSGQSGTDPFIVTRLAEMYLISAEAQGMAGLNRLNELRQARGLAALSPSSEESYLDAVLLERRRELLAEGFRWYDLVRTGKAVSTLGIEPHRQKLPLPESEIILNDQLEQNPNY</sequence>